<reference evidence="7 9" key="1">
    <citation type="submission" date="2016-07" db="EMBL/GenBank/DDBJ databases">
        <authorList>
            <person name="Jeong J.-J."/>
            <person name="Kim D.W."/>
            <person name="Sang M.K."/>
            <person name="Choi I.-G."/>
            <person name="Kim K.D."/>
        </authorList>
    </citation>
    <scope>NUCLEOTIDE SEQUENCE [LARGE SCALE GENOMIC DNA]</scope>
    <source>
        <strain evidence="7 9">C-26</strain>
    </source>
</reference>
<name>A0A1M7GHS1_9FLAO</name>
<accession>A0A1M7GHS1</accession>
<dbReference type="Gene3D" id="3.20.20.70">
    <property type="entry name" value="Aldolase class I"/>
    <property type="match status" value="1"/>
</dbReference>
<dbReference type="InterPro" id="IPR010994">
    <property type="entry name" value="RuvA_2-like"/>
</dbReference>
<dbReference type="PANTHER" id="PTHR21180">
    <property type="entry name" value="ENDONUCLEASE/EXONUCLEASE/PHOSPHATASE FAMILY DOMAIN-CONTAINING PROTEIN 1"/>
    <property type="match status" value="1"/>
</dbReference>
<gene>
    <name evidence="7" type="ORF">BBH99_10060</name>
    <name evidence="8" type="ORF">SAMN05444407_11036</name>
</gene>
<evidence type="ECO:0000313" key="7">
    <source>
        <dbReference type="EMBL" id="OCA77996.1"/>
    </source>
</evidence>
<dbReference type="SUPFAM" id="SSF102114">
    <property type="entry name" value="Radical SAM enzymes"/>
    <property type="match status" value="1"/>
</dbReference>
<evidence type="ECO:0000256" key="4">
    <source>
        <dbReference type="ARBA" id="ARBA00023004"/>
    </source>
</evidence>
<evidence type="ECO:0000313" key="9">
    <source>
        <dbReference type="Proteomes" id="UP000093508"/>
    </source>
</evidence>
<dbReference type="GO" id="GO:0046872">
    <property type="term" value="F:metal ion binding"/>
    <property type="evidence" value="ECO:0007669"/>
    <property type="project" value="UniProtKB-KW"/>
</dbReference>
<dbReference type="Gene3D" id="1.10.150.320">
    <property type="entry name" value="Photosystem II 12 kDa extrinsic protein"/>
    <property type="match status" value="1"/>
</dbReference>
<dbReference type="InterPro" id="IPR013785">
    <property type="entry name" value="Aldolase_TIM"/>
</dbReference>
<evidence type="ECO:0000313" key="8">
    <source>
        <dbReference type="EMBL" id="SHM15419.1"/>
    </source>
</evidence>
<comment type="cofactor">
    <cofactor evidence="1">
        <name>[4Fe-4S] cluster</name>
        <dbReference type="ChEBI" id="CHEBI:49883"/>
    </cofactor>
</comment>
<dbReference type="PROSITE" id="PS51918">
    <property type="entry name" value="RADICAL_SAM"/>
    <property type="match status" value="1"/>
</dbReference>
<dbReference type="InterPro" id="IPR051675">
    <property type="entry name" value="Endo/Exo/Phosphatase_dom_1"/>
</dbReference>
<dbReference type="GO" id="GO:0003824">
    <property type="term" value="F:catalytic activity"/>
    <property type="evidence" value="ECO:0007669"/>
    <property type="project" value="InterPro"/>
</dbReference>
<reference evidence="8 10" key="2">
    <citation type="submission" date="2016-11" db="EMBL/GenBank/DDBJ databases">
        <authorList>
            <person name="Jaros S."/>
            <person name="Januszkiewicz K."/>
            <person name="Wedrychowicz H."/>
        </authorList>
    </citation>
    <scope>NUCLEOTIDE SEQUENCE [LARGE SCALE GENOMIC DNA]</scope>
    <source>
        <strain evidence="8 10">DSM 27621</strain>
    </source>
</reference>
<dbReference type="SFLD" id="SFLDS00029">
    <property type="entry name" value="Radical_SAM"/>
    <property type="match status" value="1"/>
</dbReference>
<dbReference type="NCBIfam" id="TIGR03916">
    <property type="entry name" value="rSAM_link_UDG"/>
    <property type="match status" value="1"/>
</dbReference>
<keyword evidence="5" id="KW-0411">Iron-sulfur</keyword>
<dbReference type="STRING" id="1423959.SAMN05444407_11036"/>
<evidence type="ECO:0000313" key="10">
    <source>
        <dbReference type="Proteomes" id="UP000184069"/>
    </source>
</evidence>
<evidence type="ECO:0000256" key="1">
    <source>
        <dbReference type="ARBA" id="ARBA00001966"/>
    </source>
</evidence>
<dbReference type="SFLD" id="SFLDG01102">
    <property type="entry name" value="Uncharacterised_Radical_SAM_Su"/>
    <property type="match status" value="1"/>
</dbReference>
<dbReference type="AlphaFoldDB" id="A0A1M7GHS1"/>
<proteinExistence type="predicted"/>
<keyword evidence="9" id="KW-1185">Reference proteome</keyword>
<dbReference type="Pfam" id="PF04055">
    <property type="entry name" value="Radical_SAM"/>
    <property type="match status" value="1"/>
</dbReference>
<protein>
    <submittedName>
        <fullName evidence="7 8">DNA modification/repair radical SAM protein</fullName>
    </submittedName>
</protein>
<keyword evidence="2" id="KW-0949">S-adenosyl-L-methionine</keyword>
<organism evidence="8 10">
    <name type="scientific">Chryseobacterium contaminans</name>
    <dbReference type="NCBI Taxonomy" id="1423959"/>
    <lineage>
        <taxon>Bacteria</taxon>
        <taxon>Pseudomonadati</taxon>
        <taxon>Bacteroidota</taxon>
        <taxon>Flavobacteriia</taxon>
        <taxon>Flavobacteriales</taxon>
        <taxon>Weeksellaceae</taxon>
        <taxon>Chryseobacterium group</taxon>
        <taxon>Chryseobacterium</taxon>
    </lineage>
</organism>
<dbReference type="RefSeq" id="WP_066697190.1">
    <property type="nucleotide sequence ID" value="NZ_FRBM01000010.1"/>
</dbReference>
<keyword evidence="3" id="KW-0479">Metal-binding</keyword>
<dbReference type="EMBL" id="MAYF01000302">
    <property type="protein sequence ID" value="OCA77996.1"/>
    <property type="molecule type" value="Genomic_DNA"/>
</dbReference>
<dbReference type="Proteomes" id="UP000184069">
    <property type="component" value="Unassembled WGS sequence"/>
</dbReference>
<sequence length="419" mass="47690">MNFDRLKEKLEILADAAKYDVSCSSSGGTRKNKKGALGDSSVSGICHTYTEDGRCVSLLKILLTNHCIYDCAYCVSRSSNDIKRAAFTVEEIVDLTINFYRRNYIEGLFLSSGIFKNADTTMERLVRVAKKLRLEENFNGYIHLKSIPGASDGLMQEAALYADRLSVNLEIPTESGLKLLAPEKNRQDMISPMKYIQKGIMQYQDEKKILKKVPKFAPAGQSTQMIVGATNENDLQIIKVADHFYKNFNLKRVYYSGYVPVLEDNRLPSLTTEVPMLRENRLYQSDWLMRFYGFKAEEILDPSVPFLDLEVDPKLSWALRHLDQFPVNIQTADYHMILRIPGIGVKSAQKIVSARRFQILNLNHLKQLGAAVNRAKYFIDFNTGNAFLKYLTNQNLKKLLIGGSSSKFHNQFSQQLSLF</sequence>
<evidence type="ECO:0000256" key="3">
    <source>
        <dbReference type="ARBA" id="ARBA00022723"/>
    </source>
</evidence>
<dbReference type="Proteomes" id="UP000093508">
    <property type="component" value="Unassembled WGS sequence"/>
</dbReference>
<evidence type="ECO:0000256" key="2">
    <source>
        <dbReference type="ARBA" id="ARBA00022691"/>
    </source>
</evidence>
<dbReference type="CDD" id="cd01335">
    <property type="entry name" value="Radical_SAM"/>
    <property type="match status" value="1"/>
</dbReference>
<dbReference type="InterPro" id="IPR007197">
    <property type="entry name" value="rSAM"/>
</dbReference>
<keyword evidence="4" id="KW-0408">Iron</keyword>
<dbReference type="OrthoDB" id="9801154at2"/>
<dbReference type="GO" id="GO:0051536">
    <property type="term" value="F:iron-sulfur cluster binding"/>
    <property type="evidence" value="ECO:0007669"/>
    <property type="project" value="UniProtKB-KW"/>
</dbReference>
<dbReference type="PANTHER" id="PTHR21180:SF9">
    <property type="entry name" value="TYPE II SECRETION SYSTEM PROTEIN K"/>
    <property type="match status" value="1"/>
</dbReference>
<dbReference type="SUPFAM" id="SSF47781">
    <property type="entry name" value="RuvA domain 2-like"/>
    <property type="match status" value="1"/>
</dbReference>
<evidence type="ECO:0000259" key="6">
    <source>
        <dbReference type="PROSITE" id="PS51918"/>
    </source>
</evidence>
<feature type="domain" description="Radical SAM core" evidence="6">
    <location>
        <begin position="51"/>
        <end position="295"/>
    </location>
</feature>
<dbReference type="InterPro" id="IPR058240">
    <property type="entry name" value="rSAM_sf"/>
</dbReference>
<dbReference type="InterPro" id="IPR023874">
    <property type="entry name" value="DNA_rSAM_put"/>
</dbReference>
<dbReference type="EMBL" id="FRBM01000010">
    <property type="protein sequence ID" value="SHM15419.1"/>
    <property type="molecule type" value="Genomic_DNA"/>
</dbReference>
<evidence type="ECO:0000256" key="5">
    <source>
        <dbReference type="ARBA" id="ARBA00023014"/>
    </source>
</evidence>